<dbReference type="PANTHER" id="PTHR12868">
    <property type="entry name" value="NADH-UBIQUINONE OXIDOREDUCTASE B22 SUBUNIT"/>
    <property type="match status" value="1"/>
</dbReference>
<dbReference type="GO" id="GO:0005743">
    <property type="term" value="C:mitochondrial inner membrane"/>
    <property type="evidence" value="ECO:0007669"/>
    <property type="project" value="UniProtKB-SubCell"/>
</dbReference>
<comment type="function">
    <text evidence="1">Accessory subunit of the mitochondrial membrane respiratory chain NADH dehydrogenase (Complex I), that is believed to be not involved in catalysis. Complex I functions in the transfer of electrons from NADH to the respiratory chain. The immediate electron acceptor for the enzyme is believed to be ubiquinone.</text>
</comment>
<keyword evidence="11" id="KW-0007">Acetylation</keyword>
<evidence type="ECO:0000256" key="10">
    <source>
        <dbReference type="ARBA" id="ARBA00022982"/>
    </source>
</evidence>
<evidence type="ECO:0000256" key="6">
    <source>
        <dbReference type="ARBA" id="ARBA00022448"/>
    </source>
</evidence>
<evidence type="ECO:0000256" key="15">
    <source>
        <dbReference type="ARBA" id="ARBA00032528"/>
    </source>
</evidence>
<evidence type="ECO:0000256" key="7">
    <source>
        <dbReference type="ARBA" id="ARBA00022553"/>
    </source>
</evidence>
<evidence type="ECO:0000313" key="18">
    <source>
        <dbReference type="Proteomes" id="UP000076502"/>
    </source>
</evidence>
<evidence type="ECO:0000256" key="2">
    <source>
        <dbReference type="ARBA" id="ARBA00004443"/>
    </source>
</evidence>
<keyword evidence="8" id="KW-0679">Respiratory chain</keyword>
<keyword evidence="10" id="KW-0249">Electron transport</keyword>
<evidence type="ECO:0000256" key="9">
    <source>
        <dbReference type="ARBA" id="ARBA00022792"/>
    </source>
</evidence>
<dbReference type="OrthoDB" id="13598at2759"/>
<organism evidence="17 18">
    <name type="scientific">Dufourea novaeangliae</name>
    <name type="common">Sweat bee</name>
    <dbReference type="NCBI Taxonomy" id="178035"/>
    <lineage>
        <taxon>Eukaryota</taxon>
        <taxon>Metazoa</taxon>
        <taxon>Ecdysozoa</taxon>
        <taxon>Arthropoda</taxon>
        <taxon>Hexapoda</taxon>
        <taxon>Insecta</taxon>
        <taxon>Pterygota</taxon>
        <taxon>Neoptera</taxon>
        <taxon>Endopterygota</taxon>
        <taxon>Hymenoptera</taxon>
        <taxon>Apocrita</taxon>
        <taxon>Aculeata</taxon>
        <taxon>Apoidea</taxon>
        <taxon>Anthophila</taxon>
        <taxon>Halictidae</taxon>
        <taxon>Rophitinae</taxon>
        <taxon>Dufourea</taxon>
    </lineage>
</organism>
<evidence type="ECO:0000256" key="3">
    <source>
        <dbReference type="ARBA" id="ARBA00009508"/>
    </source>
</evidence>
<keyword evidence="18" id="KW-1185">Reference proteome</keyword>
<comment type="subcellular location">
    <subcellularLocation>
        <location evidence="2">Mitochondrion inner membrane</location>
        <topology evidence="2">Peripheral membrane protein</topology>
        <orientation evidence="2">Matrix side</orientation>
    </subcellularLocation>
</comment>
<dbReference type="InterPro" id="IPR033034">
    <property type="entry name" value="NDUFB9"/>
</dbReference>
<keyword evidence="13" id="KW-0472">Membrane</keyword>
<dbReference type="GO" id="GO:0006120">
    <property type="term" value="P:mitochondrial electron transport, NADH to ubiquinone"/>
    <property type="evidence" value="ECO:0007669"/>
    <property type="project" value="InterPro"/>
</dbReference>
<dbReference type="PANTHER" id="PTHR12868:SF0">
    <property type="entry name" value="NADH DEHYDROGENASE [UBIQUINONE] 1 BETA SUBCOMPLEX SUBUNIT 9"/>
    <property type="match status" value="1"/>
</dbReference>
<keyword evidence="12" id="KW-0496">Mitochondrion</keyword>
<proteinExistence type="inferred from homology"/>
<evidence type="ECO:0000256" key="4">
    <source>
        <dbReference type="ARBA" id="ARBA00011790"/>
    </source>
</evidence>
<dbReference type="STRING" id="178035.A0A154PBT9"/>
<keyword evidence="7" id="KW-0597">Phosphoprotein</keyword>
<dbReference type="OMA" id="YRAVQMR"/>
<gene>
    <name evidence="17" type="ORF">WN55_11122</name>
</gene>
<keyword evidence="6" id="KW-0813">Transport</keyword>
<evidence type="ECO:0000256" key="8">
    <source>
        <dbReference type="ARBA" id="ARBA00022660"/>
    </source>
</evidence>
<reference evidence="17 18" key="1">
    <citation type="submission" date="2015-07" db="EMBL/GenBank/DDBJ databases">
        <title>The genome of Dufourea novaeangliae.</title>
        <authorList>
            <person name="Pan H."/>
            <person name="Kapheim K."/>
        </authorList>
    </citation>
    <scope>NUCLEOTIDE SEQUENCE [LARGE SCALE GENOMIC DNA]</scope>
    <source>
        <strain evidence="17">0120121106</strain>
        <tissue evidence="17">Whole body</tissue>
    </source>
</reference>
<dbReference type="Proteomes" id="UP000076502">
    <property type="component" value="Unassembled WGS sequence"/>
</dbReference>
<keyword evidence="9" id="KW-0999">Mitochondrion inner membrane</keyword>
<evidence type="ECO:0000256" key="5">
    <source>
        <dbReference type="ARBA" id="ARBA00018684"/>
    </source>
</evidence>
<feature type="domain" description="Complex 1 LYR protein" evidence="16">
    <location>
        <begin position="13"/>
        <end position="69"/>
    </location>
</feature>
<dbReference type="EMBL" id="KQ434869">
    <property type="protein sequence ID" value="KZC09379.1"/>
    <property type="molecule type" value="Genomic_DNA"/>
</dbReference>
<evidence type="ECO:0000256" key="1">
    <source>
        <dbReference type="ARBA" id="ARBA00002920"/>
    </source>
</evidence>
<dbReference type="InterPro" id="IPR045292">
    <property type="entry name" value="Complex1_LYR_NDUFB9_LYRM3"/>
</dbReference>
<name>A0A154PBT9_DUFNO</name>
<comment type="similarity">
    <text evidence="3">Belongs to the complex I LYR family.</text>
</comment>
<keyword evidence="17" id="KW-0830">Ubiquinone</keyword>
<dbReference type="AlphaFoldDB" id="A0A154PBT9"/>
<accession>A0A154PBT9</accession>
<comment type="subunit">
    <text evidence="4">Mammalian complex I is composed of 45 different subunits.</text>
</comment>
<dbReference type="Pfam" id="PF05347">
    <property type="entry name" value="Complex1_LYR"/>
    <property type="match status" value="1"/>
</dbReference>
<evidence type="ECO:0000259" key="16">
    <source>
        <dbReference type="Pfam" id="PF05347"/>
    </source>
</evidence>
<evidence type="ECO:0000256" key="11">
    <source>
        <dbReference type="ARBA" id="ARBA00022990"/>
    </source>
</evidence>
<evidence type="ECO:0000256" key="14">
    <source>
        <dbReference type="ARBA" id="ARBA00030192"/>
    </source>
</evidence>
<dbReference type="InterPro" id="IPR008011">
    <property type="entry name" value="Complex1_LYR_dom"/>
</dbReference>
<sequence length="143" mass="17470">MAQLPTGLVTHSQKVCRLYKRALRTLENFYFRRHEFRYEAVLLRHRFDQNKKIPDARLAKQLLLEGEEEVFKHQHWQSKKFPDSESGIAHENYLHCPDCVMDYWDPMEKSRYPKYFAKREELKKEYEELYKKLFPETPKTAEK</sequence>
<dbReference type="CDD" id="cd20263">
    <property type="entry name" value="Complex1_LYR_NDUFB9_LYRM3"/>
    <property type="match status" value="1"/>
</dbReference>
<evidence type="ECO:0000256" key="12">
    <source>
        <dbReference type="ARBA" id="ARBA00023128"/>
    </source>
</evidence>
<protein>
    <recommendedName>
        <fullName evidence="5">NADH dehydrogenase [ubiquinone] 1 beta subcomplex subunit 9</fullName>
    </recommendedName>
    <alternativeName>
        <fullName evidence="14">Complex I-B22</fullName>
    </alternativeName>
    <alternativeName>
        <fullName evidence="15">NADH-ubiquinone oxidoreductase B22 subunit</fullName>
    </alternativeName>
</protein>
<evidence type="ECO:0000256" key="13">
    <source>
        <dbReference type="ARBA" id="ARBA00023136"/>
    </source>
</evidence>
<evidence type="ECO:0000313" key="17">
    <source>
        <dbReference type="EMBL" id="KZC09379.1"/>
    </source>
</evidence>